<protein>
    <submittedName>
        <fullName evidence="1">Uncharacterized protein</fullName>
    </submittedName>
</protein>
<sequence length="74" mass="7403">MGAGRGGETAQGAWASCPPAAVCTPGLSALLAKHWQPVTCLCCCGCKQATWKAGNTEGLIMPPSGNVLCCCGCC</sequence>
<evidence type="ECO:0000313" key="2">
    <source>
        <dbReference type="Proteomes" id="UP000241462"/>
    </source>
</evidence>
<name>A0A2T3A218_9PEZI</name>
<keyword evidence="2" id="KW-1185">Reference proteome</keyword>
<dbReference type="InParanoid" id="A0A2T3A218"/>
<gene>
    <name evidence="1" type="ORF">BD289DRAFT_439038</name>
</gene>
<dbReference type="AlphaFoldDB" id="A0A2T3A218"/>
<dbReference type="EMBL" id="KZ678502">
    <property type="protein sequence ID" value="PSR81456.1"/>
    <property type="molecule type" value="Genomic_DNA"/>
</dbReference>
<dbReference type="Proteomes" id="UP000241462">
    <property type="component" value="Unassembled WGS sequence"/>
</dbReference>
<evidence type="ECO:0000313" key="1">
    <source>
        <dbReference type="EMBL" id="PSR81456.1"/>
    </source>
</evidence>
<organism evidence="1 2">
    <name type="scientific">Coniella lustricola</name>
    <dbReference type="NCBI Taxonomy" id="2025994"/>
    <lineage>
        <taxon>Eukaryota</taxon>
        <taxon>Fungi</taxon>
        <taxon>Dikarya</taxon>
        <taxon>Ascomycota</taxon>
        <taxon>Pezizomycotina</taxon>
        <taxon>Sordariomycetes</taxon>
        <taxon>Sordariomycetidae</taxon>
        <taxon>Diaporthales</taxon>
        <taxon>Schizoparmaceae</taxon>
        <taxon>Coniella</taxon>
    </lineage>
</organism>
<accession>A0A2T3A218</accession>
<reference evidence="1 2" key="1">
    <citation type="journal article" date="2018" name="Mycol. Prog.">
        <title>Coniella lustricola, a new species from submerged detritus.</title>
        <authorList>
            <person name="Raudabaugh D.B."/>
            <person name="Iturriaga T."/>
            <person name="Carver A."/>
            <person name="Mondo S."/>
            <person name="Pangilinan J."/>
            <person name="Lipzen A."/>
            <person name="He G."/>
            <person name="Amirebrahimi M."/>
            <person name="Grigoriev I.V."/>
            <person name="Miller A.N."/>
        </authorList>
    </citation>
    <scope>NUCLEOTIDE SEQUENCE [LARGE SCALE GENOMIC DNA]</scope>
    <source>
        <strain evidence="1 2">B22-T-1</strain>
    </source>
</reference>
<proteinExistence type="predicted"/>